<comment type="caution">
    <text evidence="1">The sequence shown here is derived from an EMBL/GenBank/DDBJ whole genome shotgun (WGS) entry which is preliminary data.</text>
</comment>
<sequence length="123" mass="13146">MILSYLRLGGLLELIPEFGGVFIAEDSLVNKEFFCSRSLELQGVLLARGCPSSTRSSSRQGESLVHKEPPGGVLLGLMCSKVVADTCADEAPRRRVGCHVCGPFGPTIYRALIVDRAGGLLLV</sequence>
<proteinExistence type="predicted"/>
<organism evidence="1">
    <name type="scientific">Sesamum latifolium</name>
    <dbReference type="NCBI Taxonomy" id="2727402"/>
    <lineage>
        <taxon>Eukaryota</taxon>
        <taxon>Viridiplantae</taxon>
        <taxon>Streptophyta</taxon>
        <taxon>Embryophyta</taxon>
        <taxon>Tracheophyta</taxon>
        <taxon>Spermatophyta</taxon>
        <taxon>Magnoliopsida</taxon>
        <taxon>eudicotyledons</taxon>
        <taxon>Gunneridae</taxon>
        <taxon>Pentapetalae</taxon>
        <taxon>asterids</taxon>
        <taxon>lamiids</taxon>
        <taxon>Lamiales</taxon>
        <taxon>Pedaliaceae</taxon>
        <taxon>Sesamum</taxon>
    </lineage>
</organism>
<dbReference type="AlphaFoldDB" id="A0AAW2TS25"/>
<accession>A0AAW2TS25</accession>
<evidence type="ECO:0000313" key="1">
    <source>
        <dbReference type="EMBL" id="KAL0407279.1"/>
    </source>
</evidence>
<dbReference type="EMBL" id="JACGWN010000014">
    <property type="protein sequence ID" value="KAL0407279.1"/>
    <property type="molecule type" value="Genomic_DNA"/>
</dbReference>
<name>A0AAW2TS25_9LAMI</name>
<gene>
    <name evidence="1" type="ORF">Slati_4041800</name>
</gene>
<reference evidence="1" key="1">
    <citation type="submission" date="2020-06" db="EMBL/GenBank/DDBJ databases">
        <authorList>
            <person name="Li T."/>
            <person name="Hu X."/>
            <person name="Zhang T."/>
            <person name="Song X."/>
            <person name="Zhang H."/>
            <person name="Dai N."/>
            <person name="Sheng W."/>
            <person name="Hou X."/>
            <person name="Wei L."/>
        </authorList>
    </citation>
    <scope>NUCLEOTIDE SEQUENCE</scope>
    <source>
        <strain evidence="1">KEN1</strain>
        <tissue evidence="1">Leaf</tissue>
    </source>
</reference>
<reference evidence="1" key="2">
    <citation type="journal article" date="2024" name="Plant">
        <title>Genomic evolution and insights into agronomic trait innovations of Sesamum species.</title>
        <authorList>
            <person name="Miao H."/>
            <person name="Wang L."/>
            <person name="Qu L."/>
            <person name="Liu H."/>
            <person name="Sun Y."/>
            <person name="Le M."/>
            <person name="Wang Q."/>
            <person name="Wei S."/>
            <person name="Zheng Y."/>
            <person name="Lin W."/>
            <person name="Duan Y."/>
            <person name="Cao H."/>
            <person name="Xiong S."/>
            <person name="Wang X."/>
            <person name="Wei L."/>
            <person name="Li C."/>
            <person name="Ma Q."/>
            <person name="Ju M."/>
            <person name="Zhao R."/>
            <person name="Li G."/>
            <person name="Mu C."/>
            <person name="Tian Q."/>
            <person name="Mei H."/>
            <person name="Zhang T."/>
            <person name="Gao T."/>
            <person name="Zhang H."/>
        </authorList>
    </citation>
    <scope>NUCLEOTIDE SEQUENCE</scope>
    <source>
        <strain evidence="1">KEN1</strain>
    </source>
</reference>
<protein>
    <submittedName>
        <fullName evidence="1">Uncharacterized protein</fullName>
    </submittedName>
</protein>